<gene>
    <name evidence="9" type="ORF">DF185_03715</name>
</gene>
<feature type="transmembrane region" description="Helical" evidence="7">
    <location>
        <begin position="72"/>
        <end position="93"/>
    </location>
</feature>
<evidence type="ECO:0000256" key="1">
    <source>
        <dbReference type="ARBA" id="ARBA00022448"/>
    </source>
</evidence>
<dbReference type="PROSITE" id="PS51379">
    <property type="entry name" value="4FE4S_FER_2"/>
    <property type="match status" value="2"/>
</dbReference>
<evidence type="ECO:0000256" key="2">
    <source>
        <dbReference type="ARBA" id="ARBA00022485"/>
    </source>
</evidence>
<evidence type="ECO:0000256" key="6">
    <source>
        <dbReference type="ARBA" id="ARBA00023014"/>
    </source>
</evidence>
<dbReference type="PANTHER" id="PTHR30176:SF3">
    <property type="entry name" value="FERREDOXIN-TYPE PROTEIN NAPH"/>
    <property type="match status" value="1"/>
</dbReference>
<dbReference type="Pfam" id="PF13187">
    <property type="entry name" value="Fer4_9"/>
    <property type="match status" value="1"/>
</dbReference>
<evidence type="ECO:0000313" key="9">
    <source>
        <dbReference type="EMBL" id="PXY03200.1"/>
    </source>
</evidence>
<dbReference type="SUPFAM" id="SSF54862">
    <property type="entry name" value="4Fe-4S ferredoxins"/>
    <property type="match status" value="1"/>
</dbReference>
<keyword evidence="7" id="KW-1133">Transmembrane helix</keyword>
<proteinExistence type="predicted"/>
<reference evidence="9 10" key="1">
    <citation type="submission" date="2018-05" db="EMBL/GenBank/DDBJ databases">
        <title>Marinifilum breve JC075T sp. nov., a marine bacterium isolated from Yongle Blue Hole in the South China Sea.</title>
        <authorList>
            <person name="Fu T."/>
        </authorList>
    </citation>
    <scope>NUCLEOTIDE SEQUENCE [LARGE SCALE GENOMIC DNA]</scope>
    <source>
        <strain evidence="9 10">JC075</strain>
    </source>
</reference>
<keyword evidence="5" id="KW-0408">Iron</keyword>
<keyword evidence="7" id="KW-0812">Transmembrane</keyword>
<dbReference type="InterPro" id="IPR051684">
    <property type="entry name" value="Electron_Trans/Redox"/>
</dbReference>
<evidence type="ECO:0000256" key="3">
    <source>
        <dbReference type="ARBA" id="ARBA00022723"/>
    </source>
</evidence>
<dbReference type="Gene3D" id="3.30.70.20">
    <property type="match status" value="1"/>
</dbReference>
<feature type="transmembrane region" description="Helical" evidence="7">
    <location>
        <begin position="191"/>
        <end position="211"/>
    </location>
</feature>
<dbReference type="GO" id="GO:0051539">
    <property type="term" value="F:4 iron, 4 sulfur cluster binding"/>
    <property type="evidence" value="ECO:0007669"/>
    <property type="project" value="UniProtKB-KW"/>
</dbReference>
<dbReference type="InterPro" id="IPR017896">
    <property type="entry name" value="4Fe4S_Fe-S-bd"/>
</dbReference>
<keyword evidence="2" id="KW-0004">4Fe-4S</keyword>
<protein>
    <recommendedName>
        <fullName evidence="8">4Fe-4S ferredoxin-type domain-containing protein</fullName>
    </recommendedName>
</protein>
<evidence type="ECO:0000256" key="7">
    <source>
        <dbReference type="SAM" id="Phobius"/>
    </source>
</evidence>
<dbReference type="InterPro" id="IPR017900">
    <property type="entry name" value="4Fe4S_Fe_S_CS"/>
</dbReference>
<organism evidence="9 10">
    <name type="scientific">Marinifilum breve</name>
    <dbReference type="NCBI Taxonomy" id="2184082"/>
    <lineage>
        <taxon>Bacteria</taxon>
        <taxon>Pseudomonadati</taxon>
        <taxon>Bacteroidota</taxon>
        <taxon>Bacteroidia</taxon>
        <taxon>Marinilabiliales</taxon>
        <taxon>Marinifilaceae</taxon>
    </lineage>
</organism>
<feature type="domain" description="4Fe-4S ferredoxin-type" evidence="8">
    <location>
        <begin position="293"/>
        <end position="323"/>
    </location>
</feature>
<feature type="transmembrane region" description="Helical" evidence="7">
    <location>
        <begin position="100"/>
        <end position="125"/>
    </location>
</feature>
<keyword evidence="6" id="KW-0411">Iron-sulfur</keyword>
<dbReference type="Proteomes" id="UP000248079">
    <property type="component" value="Unassembled WGS sequence"/>
</dbReference>
<dbReference type="Pfam" id="PF12801">
    <property type="entry name" value="Fer4_5"/>
    <property type="match status" value="2"/>
</dbReference>
<feature type="transmembrane region" description="Helical" evidence="7">
    <location>
        <begin position="223"/>
        <end position="241"/>
    </location>
</feature>
<dbReference type="OrthoDB" id="9811700at2"/>
<evidence type="ECO:0000259" key="8">
    <source>
        <dbReference type="PROSITE" id="PS51379"/>
    </source>
</evidence>
<evidence type="ECO:0000256" key="5">
    <source>
        <dbReference type="ARBA" id="ARBA00023004"/>
    </source>
</evidence>
<dbReference type="GO" id="GO:0005886">
    <property type="term" value="C:plasma membrane"/>
    <property type="evidence" value="ECO:0007669"/>
    <property type="project" value="TreeGrafter"/>
</dbReference>
<dbReference type="PROSITE" id="PS00198">
    <property type="entry name" value="4FE4S_FER_1"/>
    <property type="match status" value="1"/>
</dbReference>
<feature type="transmembrane region" description="Helical" evidence="7">
    <location>
        <begin position="145"/>
        <end position="170"/>
    </location>
</feature>
<accession>A0A2V4A754</accession>
<keyword evidence="1" id="KW-0813">Transport</keyword>
<dbReference type="AlphaFoldDB" id="A0A2V4A754"/>
<name>A0A2V4A754_9BACT</name>
<feature type="domain" description="4Fe-4S ferredoxin-type" evidence="8">
    <location>
        <begin position="326"/>
        <end position="349"/>
    </location>
</feature>
<keyword evidence="3" id="KW-0479">Metal-binding</keyword>
<evidence type="ECO:0000256" key="4">
    <source>
        <dbReference type="ARBA" id="ARBA00022982"/>
    </source>
</evidence>
<feature type="transmembrane region" description="Helical" evidence="7">
    <location>
        <begin position="274"/>
        <end position="293"/>
    </location>
</feature>
<evidence type="ECO:0000313" key="10">
    <source>
        <dbReference type="Proteomes" id="UP000248079"/>
    </source>
</evidence>
<dbReference type="EMBL" id="QFLI01000001">
    <property type="protein sequence ID" value="PXY03200.1"/>
    <property type="molecule type" value="Genomic_DNA"/>
</dbReference>
<keyword evidence="7" id="KW-0472">Membrane</keyword>
<dbReference type="RefSeq" id="WP_110359355.1">
    <property type="nucleotide sequence ID" value="NZ_QFLI01000001.1"/>
</dbReference>
<dbReference type="PANTHER" id="PTHR30176">
    <property type="entry name" value="FERREDOXIN-TYPE PROTEIN NAPH"/>
    <property type="match status" value="1"/>
</dbReference>
<sequence>MNMELKGFKLNMRVIIVIAFALVSLVASVNTSMALPTPQEHDSHSIDDLSRGNIREFKDNYIPKEYFPTPEYMVFVDLGVLLLLLLIGVFFVWRKKSQKAMTVMAIITFAYLGFIRGGCVCPVGAISNTTMGLITPAEVGLASLIIFMLPLIIALIIGRVFCTSGCPLGAVQHIVQKSKKTIKLPKKLNNALKVIPVLMLIATVYFAIQSACFFVCEVEPYKVLFFTGQTWFEQGLAFILGHPMEPKFLLAFGIGTWLYLIAILALGYWVPRPFCRFLCPYGVLLGVVSFFSFKPRKIKDDNCVYCGMCEKVCPTQAIVIDRKKKYSYISNYDCVQCNKCNDVCKKDAF</sequence>
<dbReference type="GO" id="GO:0046872">
    <property type="term" value="F:metal ion binding"/>
    <property type="evidence" value="ECO:0007669"/>
    <property type="project" value="UniProtKB-KW"/>
</dbReference>
<feature type="transmembrane region" description="Helical" evidence="7">
    <location>
        <begin position="248"/>
        <end position="268"/>
    </location>
</feature>
<comment type="caution">
    <text evidence="9">The sequence shown here is derived from an EMBL/GenBank/DDBJ whole genome shotgun (WGS) entry which is preliminary data.</text>
</comment>
<keyword evidence="10" id="KW-1185">Reference proteome</keyword>
<keyword evidence="4" id="KW-0249">Electron transport</keyword>